<dbReference type="SUPFAM" id="SSF140931">
    <property type="entry name" value="Fic-like"/>
    <property type="match status" value="1"/>
</dbReference>
<dbReference type="PANTHER" id="PTHR39560">
    <property type="entry name" value="PROTEIN ADENYLYLTRANSFERASE FIC-RELATED"/>
    <property type="match status" value="1"/>
</dbReference>
<evidence type="ECO:0000256" key="5">
    <source>
        <dbReference type="ARBA" id="ARBA00034531"/>
    </source>
</evidence>
<dbReference type="InterPro" id="IPR036597">
    <property type="entry name" value="Fido-like_dom_sf"/>
</dbReference>
<comment type="caution">
    <text evidence="9">The sequence shown here is derived from an EMBL/GenBank/DDBJ whole genome shotgun (WGS) entry which is preliminary data.</text>
</comment>
<dbReference type="Pfam" id="PF02661">
    <property type="entry name" value="Fic"/>
    <property type="match status" value="1"/>
</dbReference>
<evidence type="ECO:0000313" key="9">
    <source>
        <dbReference type="EMBL" id="MDP4529002.1"/>
    </source>
</evidence>
<reference evidence="9 10" key="1">
    <citation type="submission" date="2023-08" db="EMBL/GenBank/DDBJ databases">
        <authorList>
            <person name="Joshi A."/>
            <person name="Thite S."/>
        </authorList>
    </citation>
    <scope>NUCLEOTIDE SEQUENCE [LARGE SCALE GENOMIC DNA]</scope>
    <source>
        <strain evidence="9 10">1E1</strain>
    </source>
</reference>
<keyword evidence="2" id="KW-0548">Nucleotidyltransferase</keyword>
<keyword evidence="3" id="KW-0547">Nucleotide-binding</keyword>
<evidence type="ECO:0000256" key="1">
    <source>
        <dbReference type="ARBA" id="ARBA00022679"/>
    </source>
</evidence>
<comment type="catalytic activity">
    <reaction evidence="6">
        <text>L-threonyl-[protein] + ATP = 3-O-(5'-adenylyl)-L-threonyl-[protein] + diphosphate</text>
        <dbReference type="Rhea" id="RHEA:54292"/>
        <dbReference type="Rhea" id="RHEA-COMP:11060"/>
        <dbReference type="Rhea" id="RHEA-COMP:13847"/>
        <dbReference type="ChEBI" id="CHEBI:30013"/>
        <dbReference type="ChEBI" id="CHEBI:30616"/>
        <dbReference type="ChEBI" id="CHEBI:33019"/>
        <dbReference type="ChEBI" id="CHEBI:138113"/>
        <dbReference type="EC" id="2.7.7.108"/>
    </reaction>
</comment>
<dbReference type="PROSITE" id="PS51459">
    <property type="entry name" value="FIDO"/>
    <property type="match status" value="1"/>
</dbReference>
<protein>
    <recommendedName>
        <fullName evidence="5">protein adenylyltransferase</fullName>
        <ecNumber evidence="5">2.7.7.108</ecNumber>
    </recommendedName>
</protein>
<dbReference type="EC" id="2.7.7.108" evidence="5"/>
<evidence type="ECO:0000259" key="8">
    <source>
        <dbReference type="PROSITE" id="PS51459"/>
    </source>
</evidence>
<keyword evidence="10" id="KW-1185">Reference proteome</keyword>
<accession>A0ABT9GPW1</accession>
<evidence type="ECO:0000313" key="10">
    <source>
        <dbReference type="Proteomes" id="UP001236258"/>
    </source>
</evidence>
<dbReference type="Proteomes" id="UP001236258">
    <property type="component" value="Unassembled WGS sequence"/>
</dbReference>
<comment type="catalytic activity">
    <reaction evidence="7">
        <text>L-tyrosyl-[protein] + ATP = O-(5'-adenylyl)-L-tyrosyl-[protein] + diphosphate</text>
        <dbReference type="Rhea" id="RHEA:54288"/>
        <dbReference type="Rhea" id="RHEA-COMP:10136"/>
        <dbReference type="Rhea" id="RHEA-COMP:13846"/>
        <dbReference type="ChEBI" id="CHEBI:30616"/>
        <dbReference type="ChEBI" id="CHEBI:33019"/>
        <dbReference type="ChEBI" id="CHEBI:46858"/>
        <dbReference type="ChEBI" id="CHEBI:83624"/>
        <dbReference type="EC" id="2.7.7.108"/>
    </reaction>
</comment>
<keyword evidence="1" id="KW-0808">Transferase</keyword>
<evidence type="ECO:0000256" key="7">
    <source>
        <dbReference type="ARBA" id="ARBA00048696"/>
    </source>
</evidence>
<evidence type="ECO:0000256" key="6">
    <source>
        <dbReference type="ARBA" id="ARBA00047939"/>
    </source>
</evidence>
<evidence type="ECO:0000256" key="2">
    <source>
        <dbReference type="ARBA" id="ARBA00022695"/>
    </source>
</evidence>
<name>A0ABT9GPW1_9GAMM</name>
<feature type="domain" description="Fido" evidence="8">
    <location>
        <begin position="1"/>
        <end position="90"/>
    </location>
</feature>
<dbReference type="EMBL" id="JAUZVY010000002">
    <property type="protein sequence ID" value="MDP4529002.1"/>
    <property type="molecule type" value="Genomic_DNA"/>
</dbReference>
<gene>
    <name evidence="9" type="ORF">Q3O59_08165</name>
</gene>
<evidence type="ECO:0000256" key="3">
    <source>
        <dbReference type="ARBA" id="ARBA00022741"/>
    </source>
</evidence>
<evidence type="ECO:0000256" key="4">
    <source>
        <dbReference type="ARBA" id="ARBA00022840"/>
    </source>
</evidence>
<dbReference type="InterPro" id="IPR003812">
    <property type="entry name" value="Fido"/>
</dbReference>
<keyword evidence="4" id="KW-0067">ATP-binding</keyword>
<dbReference type="RefSeq" id="WP_305945088.1">
    <property type="nucleotide sequence ID" value="NZ_JAUZVY010000002.1"/>
</dbReference>
<proteinExistence type="predicted"/>
<organism evidence="9 10">
    <name type="scientific">Alkalimonas delamerensis</name>
    <dbReference type="NCBI Taxonomy" id="265981"/>
    <lineage>
        <taxon>Bacteria</taxon>
        <taxon>Pseudomonadati</taxon>
        <taxon>Pseudomonadota</taxon>
        <taxon>Gammaproteobacteria</taxon>
        <taxon>Alkalimonas</taxon>
    </lineage>
</organism>
<dbReference type="Gene3D" id="1.10.3290.10">
    <property type="entry name" value="Fido-like domain"/>
    <property type="match status" value="1"/>
</dbReference>
<sequence length="94" mass="10625">MLQVPGKANYLQNDDKAAFVNHLAHFFCEMNVVHPFREGNGRTLRLFCELVAIQAGYELDWKPISKGVWLAANVAGYQGDLKPLIKIFYQVTKG</sequence>
<dbReference type="PANTHER" id="PTHR39560:SF1">
    <property type="entry name" value="PROTEIN ADENYLYLTRANSFERASE FIC-RELATED"/>
    <property type="match status" value="1"/>
</dbReference>